<evidence type="ECO:0000256" key="1">
    <source>
        <dbReference type="SAM" id="Phobius"/>
    </source>
</evidence>
<keyword evidence="3" id="KW-1185">Reference proteome</keyword>
<organism evidence="2 3">
    <name type="scientific">Fulvimarina manganoxydans</name>
    <dbReference type="NCBI Taxonomy" id="937218"/>
    <lineage>
        <taxon>Bacteria</taxon>
        <taxon>Pseudomonadati</taxon>
        <taxon>Pseudomonadota</taxon>
        <taxon>Alphaproteobacteria</taxon>
        <taxon>Hyphomicrobiales</taxon>
        <taxon>Aurantimonadaceae</taxon>
        <taxon>Fulvimarina</taxon>
    </lineage>
</organism>
<feature type="transmembrane region" description="Helical" evidence="1">
    <location>
        <begin position="643"/>
        <end position="668"/>
    </location>
</feature>
<reference evidence="2 3" key="1">
    <citation type="submission" date="2017-04" db="EMBL/GenBank/DDBJ databases">
        <authorList>
            <person name="Afonso C.L."/>
            <person name="Miller P.J."/>
            <person name="Scott M.A."/>
            <person name="Spackman E."/>
            <person name="Goraichik I."/>
            <person name="Dimitrov K.M."/>
            <person name="Suarez D.L."/>
            <person name="Swayne D.E."/>
        </authorList>
    </citation>
    <scope>NUCLEOTIDE SEQUENCE [LARGE SCALE GENOMIC DNA]</scope>
    <source>
        <strain evidence="2 3">CGMCC 1.10972</strain>
    </source>
</reference>
<keyword evidence="1" id="KW-0812">Transmembrane</keyword>
<gene>
    <name evidence="2" type="ORF">SAMN06297251_10444</name>
</gene>
<dbReference type="Proteomes" id="UP000192656">
    <property type="component" value="Unassembled WGS sequence"/>
</dbReference>
<keyword evidence="1" id="KW-1133">Transmembrane helix</keyword>
<accession>A0A1W2A9B8</accession>
<dbReference type="STRING" id="937218.SAMN06297251_10444"/>
<keyword evidence="1" id="KW-0472">Membrane</keyword>
<dbReference type="EMBL" id="FWXR01000004">
    <property type="protein sequence ID" value="SMC57315.1"/>
    <property type="molecule type" value="Genomic_DNA"/>
</dbReference>
<sequence length="784" mass="85215">MQRRTADIVTRFRVAGLQAVVQSMTQVIQVIDRVQRVQNRVRVITQRTRDSLRRLGDAGRRATDRIVRGAGNAMRSLVRLATVAGAAGAALAAAGKASAFAFIKESVDDTVDSLRFLRQTSALLKLPPEVVSAWERFGLQTGVEKEDTAAILGAFNTAVSEAAFDPEAPFTKLFQDMNVQLVDAQGNLRSISHIFTDFAIASTKLGNRRGFYLAQIFGDGDALKAAEMFDNIARKGIAGMNAFKDQELAEGNLVTGAQVEAAKRYEAATSNLRETYFALKRLVFEGLEPTLTRIANGLERVLSDKKARIADYFVKTFENFYRLLREISIVFTRTDFGVTFFDESRIVVQRDWLYDVHDLIMAIAGVLGILGRAAIAAGRAVDALIKDLTGFSFFDFFANFDTDRLEVIFTKIVKYLASLFRDVGRLFGAEFVKGGGGMETGLGKWADKAFDGLKARFDAFSGWVKSWVQTIGDYLRTGFAEALAFQSGEASFASLTTSLGQVLGVVLRVSSAVGKLIEQFKKVVIDEQRADRGYEWIERLADRVEYITGVFGDFVDIMRAMFGWLDTITMGFVKTHAAAILLAGGSLFAIARGLNAISGGLLLLGAKAAFSALATGFSAVTTALAGTAAGQTIAAAFTALGTALAGLAAPIALVATAVGVFASAYAAWNKMKEAEESAKREREAIAANDRHALSYGKAAAIATPAELARYRSRWGDDAITQRAQTIIDNGGVTAWNKSTEDYYKKNPGVPVNFYLNGSGPYEGEIASMDEFNLMKRDYSRMTSR</sequence>
<protein>
    <recommendedName>
        <fullName evidence="4">Phage-related protein</fullName>
    </recommendedName>
</protein>
<dbReference type="AlphaFoldDB" id="A0A1W2A9B8"/>
<evidence type="ECO:0000313" key="2">
    <source>
        <dbReference type="EMBL" id="SMC57315.1"/>
    </source>
</evidence>
<evidence type="ECO:0000313" key="3">
    <source>
        <dbReference type="Proteomes" id="UP000192656"/>
    </source>
</evidence>
<proteinExistence type="predicted"/>
<name>A0A1W2A9B8_9HYPH</name>
<evidence type="ECO:0008006" key="4">
    <source>
        <dbReference type="Google" id="ProtNLM"/>
    </source>
</evidence>
<feature type="transmembrane region" description="Helical" evidence="1">
    <location>
        <begin position="577"/>
        <end position="604"/>
    </location>
</feature>